<protein>
    <submittedName>
        <fullName evidence="1">Tail protein X</fullName>
    </submittedName>
</protein>
<organism evidence="1 2">
    <name type="scientific">Pseudocitrobacter vendiensis</name>
    <dbReference type="NCBI Taxonomy" id="2488306"/>
    <lineage>
        <taxon>Bacteria</taxon>
        <taxon>Pseudomonadati</taxon>
        <taxon>Pseudomonadota</taxon>
        <taxon>Gammaproteobacteria</taxon>
        <taxon>Enterobacterales</taxon>
        <taxon>Enterobacteriaceae</taxon>
        <taxon>Pseudocitrobacter</taxon>
    </lineage>
</organism>
<comment type="caution">
    <text evidence="1">The sequence shown here is derived from an EMBL/GenBank/DDBJ whole genome shotgun (WGS) entry which is preliminary data.</text>
</comment>
<evidence type="ECO:0000313" key="1">
    <source>
        <dbReference type="EMBL" id="CAH6661978.1"/>
    </source>
</evidence>
<dbReference type="InterPro" id="IPR008861">
    <property type="entry name" value="GpX-like"/>
</dbReference>
<reference evidence="1" key="1">
    <citation type="submission" date="2022-05" db="EMBL/GenBank/DDBJ databases">
        <authorList>
            <person name="Blom J."/>
        </authorList>
    </citation>
    <scope>NUCLEOTIDE SEQUENCE</scope>
    <source>
        <strain evidence="1">Type strain: CPO20170097</strain>
    </source>
</reference>
<evidence type="ECO:0000313" key="2">
    <source>
        <dbReference type="Proteomes" id="UP001152651"/>
    </source>
</evidence>
<sequence>MRVRSRDRDTVQFIAWVKLGRDDDEVEQQIYDLNPHLHSYGRVLPAGVVIELPEITDTTTTEVDEQVTIWS</sequence>
<accession>A0ABM9FG07</accession>
<gene>
    <name evidence="1" type="ORF">FBBNIHIM_22990</name>
</gene>
<dbReference type="Pfam" id="PF05489">
    <property type="entry name" value="Phage_tail_X"/>
    <property type="match status" value="1"/>
</dbReference>
<dbReference type="RefSeq" id="WP_253899144.1">
    <property type="nucleotide sequence ID" value="NZ_CALSBS010000033.1"/>
</dbReference>
<proteinExistence type="predicted"/>
<dbReference type="Proteomes" id="UP001152651">
    <property type="component" value="Unassembled WGS sequence"/>
</dbReference>
<dbReference type="EMBL" id="CALSBS010000033">
    <property type="protein sequence ID" value="CAH6661978.1"/>
    <property type="molecule type" value="Genomic_DNA"/>
</dbReference>
<name>A0ABM9FG07_9ENTR</name>
<keyword evidence="2" id="KW-1185">Reference proteome</keyword>